<keyword evidence="7" id="KW-0067">ATP-binding</keyword>
<feature type="compositionally biased region" description="Basic and acidic residues" evidence="10">
    <location>
        <begin position="703"/>
        <end position="721"/>
    </location>
</feature>
<evidence type="ECO:0000256" key="4">
    <source>
        <dbReference type="ARBA" id="ARBA00022692"/>
    </source>
</evidence>
<dbReference type="SMART" id="SM00382">
    <property type="entry name" value="AAA"/>
    <property type="match status" value="2"/>
</dbReference>
<feature type="domain" description="ABC transporter" evidence="12">
    <location>
        <begin position="394"/>
        <end position="670"/>
    </location>
</feature>
<dbReference type="PROSITE" id="PS50929">
    <property type="entry name" value="ABC_TM1F"/>
    <property type="match status" value="2"/>
</dbReference>
<dbReference type="EMBL" id="LVKK01000128">
    <property type="protein sequence ID" value="OAG35133.1"/>
    <property type="molecule type" value="Genomic_DNA"/>
</dbReference>
<evidence type="ECO:0000256" key="5">
    <source>
        <dbReference type="ARBA" id="ARBA00022737"/>
    </source>
</evidence>
<dbReference type="GO" id="GO:0016887">
    <property type="term" value="F:ATP hydrolysis activity"/>
    <property type="evidence" value="ECO:0007669"/>
    <property type="project" value="InterPro"/>
</dbReference>
<feature type="transmembrane region" description="Helical" evidence="11">
    <location>
        <begin position="880"/>
        <end position="905"/>
    </location>
</feature>
<feature type="transmembrane region" description="Helical" evidence="11">
    <location>
        <begin position="812"/>
        <end position="838"/>
    </location>
</feature>
<feature type="transmembrane region" description="Helical" evidence="11">
    <location>
        <begin position="911"/>
        <end position="934"/>
    </location>
</feature>
<feature type="transmembrane region" description="Helical" evidence="11">
    <location>
        <begin position="51"/>
        <end position="75"/>
    </location>
</feature>
<feature type="transmembrane region" description="Helical" evidence="11">
    <location>
        <begin position="285"/>
        <end position="306"/>
    </location>
</feature>
<evidence type="ECO:0000256" key="10">
    <source>
        <dbReference type="SAM" id="MobiDB-lite"/>
    </source>
</evidence>
<dbReference type="PANTHER" id="PTHR43394">
    <property type="entry name" value="ATP-DEPENDENT PERMEASE MDL1, MITOCHONDRIAL"/>
    <property type="match status" value="1"/>
</dbReference>
<dbReference type="PROSITE" id="PS50893">
    <property type="entry name" value="ABC_TRANSPORTER_2"/>
    <property type="match status" value="2"/>
</dbReference>
<protein>
    <recommendedName>
        <fullName evidence="16">Leptomycin B resistance protein pmd1</fullName>
    </recommendedName>
</protein>
<keyword evidence="3" id="KW-0813">Transport</keyword>
<evidence type="ECO:0000256" key="7">
    <source>
        <dbReference type="ARBA" id="ARBA00022840"/>
    </source>
</evidence>
<dbReference type="CDD" id="cd18577">
    <property type="entry name" value="ABC_6TM_Pgp_ABCB1_D1_like"/>
    <property type="match status" value="1"/>
</dbReference>
<feature type="region of interest" description="Disordered" evidence="10">
    <location>
        <begin position="1076"/>
        <end position="1111"/>
    </location>
</feature>
<dbReference type="Gene3D" id="1.20.1560.10">
    <property type="entry name" value="ABC transporter type 1, transmembrane domain"/>
    <property type="match status" value="1"/>
</dbReference>
<feature type="transmembrane region" description="Helical" evidence="11">
    <location>
        <begin position="765"/>
        <end position="792"/>
    </location>
</feature>
<dbReference type="Pfam" id="PF00005">
    <property type="entry name" value="ABC_tran"/>
    <property type="match status" value="2"/>
</dbReference>
<evidence type="ECO:0000256" key="9">
    <source>
        <dbReference type="ARBA" id="ARBA00023136"/>
    </source>
</evidence>
<proteinExistence type="inferred from homology"/>
<keyword evidence="4 11" id="KW-0812">Transmembrane</keyword>
<dbReference type="InterPro" id="IPR003593">
    <property type="entry name" value="AAA+_ATPase"/>
</dbReference>
<feature type="domain" description="ABC transmembrane type-1" evidence="13">
    <location>
        <begin position="55"/>
        <end position="358"/>
    </location>
</feature>
<evidence type="ECO:0000313" key="14">
    <source>
        <dbReference type="EMBL" id="OAG35133.1"/>
    </source>
</evidence>
<evidence type="ECO:0000256" key="1">
    <source>
        <dbReference type="ARBA" id="ARBA00004141"/>
    </source>
</evidence>
<dbReference type="GO" id="GO:0090374">
    <property type="term" value="P:oligopeptide export from mitochondrion"/>
    <property type="evidence" value="ECO:0007669"/>
    <property type="project" value="TreeGrafter"/>
</dbReference>
<dbReference type="SUPFAM" id="SSF90123">
    <property type="entry name" value="ABC transporter transmembrane region"/>
    <property type="match status" value="2"/>
</dbReference>
<feature type="compositionally biased region" description="Basic and acidic residues" evidence="10">
    <location>
        <begin position="676"/>
        <end position="687"/>
    </location>
</feature>
<dbReference type="CDD" id="cd18578">
    <property type="entry name" value="ABC_6TM_Pgp_ABCB1_D2_like"/>
    <property type="match status" value="1"/>
</dbReference>
<gene>
    <name evidence="14" type="ORF">AYO21_10700</name>
</gene>
<feature type="transmembrane region" description="Helical" evidence="11">
    <location>
        <begin position="109"/>
        <end position="130"/>
    </location>
</feature>
<feature type="domain" description="ABC transporter" evidence="12">
    <location>
        <begin position="1115"/>
        <end position="1353"/>
    </location>
</feature>
<organism evidence="14 15">
    <name type="scientific">Fonsecaea monophora</name>
    <dbReference type="NCBI Taxonomy" id="254056"/>
    <lineage>
        <taxon>Eukaryota</taxon>
        <taxon>Fungi</taxon>
        <taxon>Dikarya</taxon>
        <taxon>Ascomycota</taxon>
        <taxon>Pezizomycotina</taxon>
        <taxon>Eurotiomycetes</taxon>
        <taxon>Chaetothyriomycetidae</taxon>
        <taxon>Chaetothyriales</taxon>
        <taxon>Herpotrichiellaceae</taxon>
        <taxon>Fonsecaea</taxon>
    </lineage>
</organism>
<evidence type="ECO:0000256" key="6">
    <source>
        <dbReference type="ARBA" id="ARBA00022741"/>
    </source>
</evidence>
<feature type="compositionally biased region" description="Polar residues" evidence="10">
    <location>
        <begin position="722"/>
        <end position="741"/>
    </location>
</feature>
<comment type="subcellular location">
    <subcellularLocation>
        <location evidence="1">Membrane</location>
        <topology evidence="1">Multi-pass membrane protein</topology>
    </subcellularLocation>
</comment>
<dbReference type="Pfam" id="PF00664">
    <property type="entry name" value="ABC_membrane"/>
    <property type="match status" value="2"/>
</dbReference>
<dbReference type="InterPro" id="IPR036640">
    <property type="entry name" value="ABC1_TM_sf"/>
</dbReference>
<feature type="transmembrane region" description="Helical" evidence="11">
    <location>
        <begin position="181"/>
        <end position="199"/>
    </location>
</feature>
<dbReference type="InterPro" id="IPR011527">
    <property type="entry name" value="ABC1_TM_dom"/>
</dbReference>
<dbReference type="PANTHER" id="PTHR43394:SF11">
    <property type="entry name" value="ATP-BINDING CASSETTE TRANSPORTER"/>
    <property type="match status" value="1"/>
</dbReference>
<dbReference type="GeneID" id="34605812"/>
<feature type="compositionally biased region" description="Polar residues" evidence="10">
    <location>
        <begin position="688"/>
        <end position="701"/>
    </location>
</feature>
<evidence type="ECO:0000313" key="15">
    <source>
        <dbReference type="Proteomes" id="UP000077002"/>
    </source>
</evidence>
<evidence type="ECO:0008006" key="16">
    <source>
        <dbReference type="Google" id="ProtNLM"/>
    </source>
</evidence>
<comment type="similarity">
    <text evidence="2">Belongs to the ABC transporter superfamily. ABCB family. Multidrug resistance exporter (TC 3.A.1.201) subfamily.</text>
</comment>
<dbReference type="GO" id="GO:0005524">
    <property type="term" value="F:ATP binding"/>
    <property type="evidence" value="ECO:0007669"/>
    <property type="project" value="UniProtKB-KW"/>
</dbReference>
<evidence type="ECO:0000256" key="8">
    <source>
        <dbReference type="ARBA" id="ARBA00022989"/>
    </source>
</evidence>
<evidence type="ECO:0000259" key="12">
    <source>
        <dbReference type="PROSITE" id="PS50893"/>
    </source>
</evidence>
<evidence type="ECO:0000256" key="2">
    <source>
        <dbReference type="ARBA" id="ARBA00007577"/>
    </source>
</evidence>
<dbReference type="Gene3D" id="3.40.50.300">
    <property type="entry name" value="P-loop containing nucleotide triphosphate hydrolases"/>
    <property type="match status" value="2"/>
</dbReference>
<dbReference type="SUPFAM" id="SSF52540">
    <property type="entry name" value="P-loop containing nucleoside triphosphate hydrolases"/>
    <property type="match status" value="2"/>
</dbReference>
<dbReference type="RefSeq" id="XP_022507085.1">
    <property type="nucleotide sequence ID" value="XM_022660610.1"/>
</dbReference>
<dbReference type="InterPro" id="IPR017871">
    <property type="entry name" value="ABC_transporter-like_CS"/>
</dbReference>
<dbReference type="Proteomes" id="UP000077002">
    <property type="component" value="Unassembled WGS sequence"/>
</dbReference>
<feature type="region of interest" description="Disordered" evidence="10">
    <location>
        <begin position="673"/>
        <end position="741"/>
    </location>
</feature>
<dbReference type="PROSITE" id="PS00211">
    <property type="entry name" value="ABC_TRANSPORTER_1"/>
    <property type="match status" value="2"/>
</dbReference>
<evidence type="ECO:0000256" key="11">
    <source>
        <dbReference type="SAM" id="Phobius"/>
    </source>
</evidence>
<comment type="caution">
    <text evidence="14">The sequence shown here is derived from an EMBL/GenBank/DDBJ whole genome shotgun (WGS) entry which is preliminary data.</text>
</comment>
<keyword evidence="5" id="KW-0677">Repeat</keyword>
<accession>A0A177ESY9</accession>
<keyword evidence="8 11" id="KW-1133">Transmembrane helix</keyword>
<keyword evidence="6" id="KW-0547">Nucleotide-binding</keyword>
<dbReference type="OrthoDB" id="6500128at2759"/>
<feature type="transmembrane region" description="Helical" evidence="11">
    <location>
        <begin position="1032"/>
        <end position="1053"/>
    </location>
</feature>
<dbReference type="GO" id="GO:0015421">
    <property type="term" value="F:ABC-type oligopeptide transporter activity"/>
    <property type="evidence" value="ECO:0007669"/>
    <property type="project" value="TreeGrafter"/>
</dbReference>
<feature type="transmembrane region" description="Helical" evidence="11">
    <location>
        <begin position="989"/>
        <end position="1017"/>
    </location>
</feature>
<feature type="domain" description="ABC transmembrane type-1" evidence="13">
    <location>
        <begin position="769"/>
        <end position="1058"/>
    </location>
</feature>
<feature type="transmembrane region" description="Helical" evidence="11">
    <location>
        <begin position="205"/>
        <end position="227"/>
    </location>
</feature>
<dbReference type="GO" id="GO:0005743">
    <property type="term" value="C:mitochondrial inner membrane"/>
    <property type="evidence" value="ECO:0007669"/>
    <property type="project" value="TreeGrafter"/>
</dbReference>
<dbReference type="InterPro" id="IPR003439">
    <property type="entry name" value="ABC_transporter-like_ATP-bd"/>
</dbReference>
<dbReference type="InterPro" id="IPR039421">
    <property type="entry name" value="Type_1_exporter"/>
</dbReference>
<name>A0A177ESY9_9EURO</name>
<reference evidence="14 15" key="1">
    <citation type="submission" date="2016-03" db="EMBL/GenBank/DDBJ databases">
        <title>Draft genome sequence of the Fonsecaea monophora CBS 269.37.</title>
        <authorList>
            <person name="Bombassaro A."/>
            <person name="Vinicius W.A."/>
            <person name="De Hoog S."/>
            <person name="Sun J."/>
            <person name="Souza E.M."/>
            <person name="Raittz R.T."/>
            <person name="Costa F."/>
            <person name="Leao A.C."/>
            <person name="Tadra-Sfeir M.Z."/>
            <person name="Baura V."/>
            <person name="Balsanelli E."/>
            <person name="Pedrosa F.O."/>
            <person name="Moreno L.F."/>
            <person name="Steffens M.B."/>
            <person name="Xi L."/>
            <person name="Bocca A.L."/>
            <person name="Felipe M.S."/>
            <person name="Teixeira M."/>
            <person name="Telles Filho F.Q."/>
            <person name="Azevedo C.M."/>
            <person name="Gomes R."/>
            <person name="Vicente V.A."/>
        </authorList>
    </citation>
    <scope>NUCLEOTIDE SEQUENCE [LARGE SCALE GENOMIC DNA]</scope>
    <source>
        <strain evidence="14 15">CBS 269.37</strain>
    </source>
</reference>
<keyword evidence="9 11" id="KW-0472">Membrane</keyword>
<dbReference type="FunFam" id="3.40.50.300:FF:000913">
    <property type="entry name" value="ABC multidrug transporter SitT"/>
    <property type="match status" value="1"/>
</dbReference>
<sequence length="1357" mass="146737">MAVRFWAKKKVEQPNEADSNLVKDEKPERASSPLLVYFQLLAYAAATWKDVALMVVGAVCAAASGVPFPLMAILFGQLVDDINGAACEVDSEGDSGAYESSINDKVLQLTYISIGALVLIFVHLVSWNIFSQRLAHRLREDYFFSLLRQDQAFIDEHQAGEVSSRLNRDIQTVQSGTCEKVGMVIASLSFFITAYVVAFTREARLAGMLISLVPAFLLVALLGGAFFQKYSVFMTNAATAASNIAAETLSHITVVKAFGAGARLEAKYAQVMQVSRTFGIKKGAVAALQAGFLYFIAYSANALAFWQGSRMIVDLIEGIITGRGGGSTVGQIYTVVFILVDACVILGTTAPFLPLFGSAAAAYETLKREIAHKATVDGTSEGGSILPHDTPGAVEIRNISFAYPSRPEQKILHGVDLKFPAGQYTAIVGPSGSGKSTIAALLTRLYDPSQGEILIDGLKLADLNVKCVRGLASLVQQEPTLLSRSIFENISSGLINSQVAAHQRLKPLLKGGKLTKFVSQGVSDPNVIDECASMMPEVEGLVHRAAELADAHTFIRKLPQGYATVVGTIGQSLSGGQRQRVAIARALIRDPRILILDEATASLDSMSEQRVQEAIERLAGSRTIISIAHRLSTIKNADNIIVLHEGKVVDQGTYEELLSRPGIFSDMVKSQTLASADHDDPEREGSRDSMQGDSINTSTEKLASFKEDEKKWAKSSDDKSPPESNEALQPGQATSPTTTAASVMDSTLSPWMVIRSLGRYTRPQLWWLLMAMSAAVIVGLTFIAAGLIFGHAVGSLTPCTATIRRILYLGEFFGGMLFMVAGVELFANFISWSSFAVVSERLLYTLRVFSFRSLLEKSIQWHQTKVTDASELLSVITKDCAAIAGFSGSTVGTLFSIMVNFLVAIVMCHIIAWKIAVVCLTMVPILLGTGIMQLRTHSKFEERNSKAFTKAVGISTEAVTLFSTIATFSLEQDVSENFRQALSAPRKEIVIAGIYTNGWLAISNSTAFFVYAFAYWWGSHQVIRGENTQKQFFIILVAMLISAQLWGQAFTLAPEISRARASASRILSLIFSETDKDESIGGDESSEVDSASRDIEKSAAVGGTEPSRSTQGAAIQFRTVSFSYPSSPDTTVLEDVAFEIQPGHFCGLVGPSGAGKSTIINLLQNMYRPTSGSVEIDGVSVSHRDFRNDIAIVPQENALFSGSIKFNVGLGTKPGQDATDEEIEEACRLANLHDTISALPEGYDTECGPNGTHLSGGQRQRLAIARALVRRPRLLILDESTSALDAQTELALQEGLESVIRKSGITVLAITHRLHTVLKANVILVVEGGRLVASGTHEQLLRTSETYRVNAEQQMLK</sequence>
<keyword evidence="15" id="KW-1185">Reference proteome</keyword>
<evidence type="ECO:0000256" key="3">
    <source>
        <dbReference type="ARBA" id="ARBA00022448"/>
    </source>
</evidence>
<dbReference type="InterPro" id="IPR027417">
    <property type="entry name" value="P-loop_NTPase"/>
</dbReference>
<evidence type="ECO:0000259" key="13">
    <source>
        <dbReference type="PROSITE" id="PS50929"/>
    </source>
</evidence>